<evidence type="ECO:0000259" key="1">
    <source>
        <dbReference type="Pfam" id="PF05368"/>
    </source>
</evidence>
<dbReference type="Gene3D" id="3.40.50.720">
    <property type="entry name" value="NAD(P)-binding Rossmann-like Domain"/>
    <property type="match status" value="1"/>
</dbReference>
<organism evidence="2 3">
    <name type="scientific">Microlunatus parietis</name>
    <dbReference type="NCBI Taxonomy" id="682979"/>
    <lineage>
        <taxon>Bacteria</taxon>
        <taxon>Bacillati</taxon>
        <taxon>Actinomycetota</taxon>
        <taxon>Actinomycetes</taxon>
        <taxon>Propionibacteriales</taxon>
        <taxon>Propionibacteriaceae</taxon>
        <taxon>Microlunatus</taxon>
    </lineage>
</organism>
<dbReference type="InterPro" id="IPR052718">
    <property type="entry name" value="NmrA-type_oxidoreductase"/>
</dbReference>
<reference evidence="2 3" key="1">
    <citation type="submission" date="2020-07" db="EMBL/GenBank/DDBJ databases">
        <title>Sequencing the genomes of 1000 actinobacteria strains.</title>
        <authorList>
            <person name="Klenk H.-P."/>
        </authorList>
    </citation>
    <scope>NUCLEOTIDE SEQUENCE [LARGE SCALE GENOMIC DNA]</scope>
    <source>
        <strain evidence="2 3">DSM 22083</strain>
    </source>
</reference>
<comment type="caution">
    <text evidence="2">The sequence shown here is derived from an EMBL/GenBank/DDBJ whole genome shotgun (WGS) entry which is preliminary data.</text>
</comment>
<dbReference type="Pfam" id="PF05368">
    <property type="entry name" value="NmrA"/>
    <property type="match status" value="1"/>
</dbReference>
<dbReference type="GO" id="GO:0003955">
    <property type="term" value="F:NAD(P)H dehydrogenase (quinone) activity"/>
    <property type="evidence" value="ECO:0007669"/>
    <property type="project" value="UniProtKB-EC"/>
</dbReference>
<evidence type="ECO:0000313" key="2">
    <source>
        <dbReference type="EMBL" id="NYE69190.1"/>
    </source>
</evidence>
<name>A0A7Y9I358_9ACTN</name>
<dbReference type="SUPFAM" id="SSF51735">
    <property type="entry name" value="NAD(P)-binding Rossmann-fold domains"/>
    <property type="match status" value="1"/>
</dbReference>
<dbReference type="EMBL" id="JACCBU010000001">
    <property type="protein sequence ID" value="NYE69190.1"/>
    <property type="molecule type" value="Genomic_DNA"/>
</dbReference>
<keyword evidence="2" id="KW-0560">Oxidoreductase</keyword>
<dbReference type="AlphaFoldDB" id="A0A7Y9I358"/>
<accession>A0A7Y9I358</accession>
<evidence type="ECO:0000313" key="3">
    <source>
        <dbReference type="Proteomes" id="UP000569914"/>
    </source>
</evidence>
<protein>
    <submittedName>
        <fullName evidence="2">NAD(P)H dehydrogenase (Quinone)</fullName>
        <ecNumber evidence="2">1.6.5.2</ecNumber>
    </submittedName>
</protein>
<dbReference type="PANTHER" id="PTHR47129">
    <property type="entry name" value="QUINONE OXIDOREDUCTASE 2"/>
    <property type="match status" value="1"/>
</dbReference>
<dbReference type="InterPro" id="IPR036291">
    <property type="entry name" value="NAD(P)-bd_dom_sf"/>
</dbReference>
<dbReference type="InterPro" id="IPR008030">
    <property type="entry name" value="NmrA-like"/>
</dbReference>
<proteinExistence type="predicted"/>
<feature type="domain" description="NmrA-like" evidence="1">
    <location>
        <begin position="2"/>
        <end position="234"/>
    </location>
</feature>
<dbReference type="EC" id="1.6.5.2" evidence="2"/>
<dbReference type="CDD" id="cd05269">
    <property type="entry name" value="TMR_SDR_a"/>
    <property type="match status" value="1"/>
</dbReference>
<dbReference type="Gene3D" id="3.90.25.10">
    <property type="entry name" value="UDP-galactose 4-epimerase, domain 1"/>
    <property type="match status" value="1"/>
</dbReference>
<dbReference type="RefSeq" id="WP_179747951.1">
    <property type="nucleotide sequence ID" value="NZ_JACCBU010000001.1"/>
</dbReference>
<dbReference type="PANTHER" id="PTHR47129:SF1">
    <property type="entry name" value="NMRA-LIKE DOMAIN-CONTAINING PROTEIN"/>
    <property type="match status" value="1"/>
</dbReference>
<dbReference type="Proteomes" id="UP000569914">
    <property type="component" value="Unassembled WGS sequence"/>
</dbReference>
<keyword evidence="3" id="KW-1185">Reference proteome</keyword>
<gene>
    <name evidence="2" type="ORF">BKA15_000519</name>
</gene>
<sequence>MTIAVTGATGQLGGLVLEALTERGQRVDDLVAVVRDPARAAKLAERGIEVRTADYGDPDALLKAFQGVGRLLFVSGSEPGRRLEQHRNVVDAAVAAGVGHLVYTSAPHADTSDLVLAPDHRATEELIKESGLPATILRNNWYTENYAAQLDEARNTGAITAAAGEGRVASAARADYAAAAAVVLTGDDHEGQVYELAGDTAWTYAELGAAVGEVIGREVVYRPVAPAELTRKLITAGLDEPTAGFVAALDANIAAGALADTGDRTLSRLLGRPTTPLLEGLRPLA</sequence>